<evidence type="ECO:0000256" key="1">
    <source>
        <dbReference type="SAM" id="MobiDB-lite"/>
    </source>
</evidence>
<protein>
    <submittedName>
        <fullName evidence="2">WXG100 family type VII secretion target</fullName>
    </submittedName>
</protein>
<accession>A0ABY4NB76</accession>
<dbReference type="SUPFAM" id="SSF53474">
    <property type="entry name" value="alpha/beta-Hydrolases"/>
    <property type="match status" value="1"/>
</dbReference>
<gene>
    <name evidence="2" type="ORF">M4486_08700</name>
</gene>
<organism evidence="2 3">
    <name type="scientific">Brachybacterium kimchii</name>
    <dbReference type="NCBI Taxonomy" id="2942909"/>
    <lineage>
        <taxon>Bacteria</taxon>
        <taxon>Bacillati</taxon>
        <taxon>Actinomycetota</taxon>
        <taxon>Actinomycetes</taxon>
        <taxon>Micrococcales</taxon>
        <taxon>Dermabacteraceae</taxon>
        <taxon>Brachybacterium</taxon>
    </lineage>
</organism>
<evidence type="ECO:0000313" key="2">
    <source>
        <dbReference type="EMBL" id="UQN31344.1"/>
    </source>
</evidence>
<feature type="region of interest" description="Disordered" evidence="1">
    <location>
        <begin position="69"/>
        <end position="123"/>
    </location>
</feature>
<feature type="compositionally biased region" description="Low complexity" evidence="1">
    <location>
        <begin position="95"/>
        <end position="109"/>
    </location>
</feature>
<evidence type="ECO:0000313" key="3">
    <source>
        <dbReference type="Proteomes" id="UP001055868"/>
    </source>
</evidence>
<keyword evidence="3" id="KW-1185">Reference proteome</keyword>
<dbReference type="InterPro" id="IPR029058">
    <property type="entry name" value="AB_hydrolase_fold"/>
</dbReference>
<dbReference type="Gene3D" id="3.40.50.1820">
    <property type="entry name" value="alpha/beta hydrolase"/>
    <property type="match status" value="1"/>
</dbReference>
<dbReference type="Proteomes" id="UP001055868">
    <property type="component" value="Chromosome"/>
</dbReference>
<feature type="compositionally biased region" description="Gly residues" evidence="1">
    <location>
        <begin position="84"/>
        <end position="94"/>
    </location>
</feature>
<feature type="compositionally biased region" description="Low complexity" evidence="1">
    <location>
        <begin position="69"/>
        <end position="83"/>
    </location>
</feature>
<sequence>MDTAQVRVHAEQLRGASDRLEAWQVRLDAAVARTAWSGPDAEAFRSLWALLSLDAFRAASAALASRGEEAAAQADDQDAASSAQGGGDGAGGAEPGAVGVCAPGASGPVSGIPDAPSSDMRQGYLRDDNPFIADWLEHPGEQLLSGTAHSVSDAIGQGWGSGLDVLEWGLDRSGRRSDAVGQLRRDGDRFGGILEDWAAGERAPTYAELGASGIVTLGSAGAVTFEASPDHDQDTAFLDDRPGGIVSDVRVDDAPSASPQDLGDLLVDNDSLRMKGRGADSSGALATGRIGVQEVRGASGGDPVYIVQVPPTEGPDVLDLSGAYGQTGNSRDWGSNLRLVAGQDPAAMDDVRAAMTAADVPAGADVMLVGHSQGGIITSHLAADPSFNSACGAEGTFNVTHSFSAGSPVQTVIPSQDSTQVVNVAHGPVGLDPRLSPGTSHRPDLEYTGDPIAELDLQGAQMGGGSLSAPNVHEVMLPGSTQHASDGVPGIEANHESFESGSPDAFYYGSIQEHTASDPVLSALHGDLDGRYIGEGTYVSRSTVVDVGRGEP</sequence>
<name>A0ABY4NB76_9MICO</name>
<proteinExistence type="predicted"/>
<dbReference type="EMBL" id="CP097218">
    <property type="protein sequence ID" value="UQN31344.1"/>
    <property type="molecule type" value="Genomic_DNA"/>
</dbReference>
<reference evidence="2" key="1">
    <citation type="submission" date="2022-05" db="EMBL/GenBank/DDBJ databases">
        <title>Genomic analysis of Brachybacterium sp. CBA3104.</title>
        <authorList>
            <person name="Roh S.W."/>
            <person name="Kim Y.B."/>
            <person name="Kim Y."/>
        </authorList>
    </citation>
    <scope>NUCLEOTIDE SEQUENCE</scope>
    <source>
        <strain evidence="2">CBA3104</strain>
    </source>
</reference>
<dbReference type="RefSeq" id="WP_249480769.1">
    <property type="nucleotide sequence ID" value="NZ_CP097218.1"/>
</dbReference>